<dbReference type="SUPFAM" id="SSF53706">
    <property type="entry name" value="Formate dehydrogenase/DMSO reductase, domains 1-3"/>
    <property type="match status" value="1"/>
</dbReference>
<feature type="domain" description="4Fe-4S His(Cys)3-ligated-type" evidence="20">
    <location>
        <begin position="79"/>
        <end position="118"/>
    </location>
</feature>
<dbReference type="GO" id="GO:0051539">
    <property type="term" value="F:4 iron, 4 sulfur cluster binding"/>
    <property type="evidence" value="ECO:0007669"/>
    <property type="project" value="UniProtKB-KW"/>
</dbReference>
<comment type="subcellular location">
    <subcellularLocation>
        <location evidence="3">Membrane</location>
    </subcellularLocation>
</comment>
<dbReference type="InterPro" id="IPR017896">
    <property type="entry name" value="4Fe4S_Fe-S-bd"/>
</dbReference>
<evidence type="ECO:0000259" key="17">
    <source>
        <dbReference type="PROSITE" id="PS51085"/>
    </source>
</evidence>
<keyword evidence="11" id="KW-0408">Iron</keyword>
<evidence type="ECO:0000256" key="6">
    <source>
        <dbReference type="ARBA" id="ARBA00022714"/>
    </source>
</evidence>
<dbReference type="GO" id="GO:0008137">
    <property type="term" value="F:NADH dehydrogenase (ubiquinone) activity"/>
    <property type="evidence" value="ECO:0007669"/>
    <property type="project" value="InterPro"/>
</dbReference>
<evidence type="ECO:0000256" key="10">
    <source>
        <dbReference type="ARBA" id="ARBA00022967"/>
    </source>
</evidence>
<feature type="domain" description="2Fe-2S ferredoxin-type" evidence="17">
    <location>
        <begin position="1"/>
        <end position="79"/>
    </location>
</feature>
<dbReference type="PROSITE" id="PS51669">
    <property type="entry name" value="4FE4S_MOW_BIS_MGD"/>
    <property type="match status" value="1"/>
</dbReference>
<dbReference type="FunFam" id="3.30.70.20:FF:000035">
    <property type="entry name" value="Iron hydrogenase 1"/>
    <property type="match status" value="1"/>
</dbReference>
<dbReference type="InterPro" id="IPR036010">
    <property type="entry name" value="2Fe-2S_ferredoxin-like_sf"/>
</dbReference>
<comment type="cofactor">
    <cofactor evidence="16">
        <name>[2Fe-2S] cluster</name>
        <dbReference type="ChEBI" id="CHEBI:190135"/>
    </cofactor>
</comment>
<name>A0A7V6A2D5_9BACT</name>
<dbReference type="InterPro" id="IPR019574">
    <property type="entry name" value="NADH_UbQ_OxRdtase_Gsu_4Fe4S-bd"/>
</dbReference>
<dbReference type="Pfam" id="PF01568">
    <property type="entry name" value="Molydop_binding"/>
    <property type="match status" value="1"/>
</dbReference>
<dbReference type="Gene3D" id="3.10.20.740">
    <property type="match status" value="1"/>
</dbReference>
<keyword evidence="10" id="KW-1278">Translocase</keyword>
<dbReference type="GO" id="GO:0003954">
    <property type="term" value="F:NADH dehydrogenase activity"/>
    <property type="evidence" value="ECO:0007669"/>
    <property type="project" value="TreeGrafter"/>
</dbReference>
<evidence type="ECO:0000256" key="9">
    <source>
        <dbReference type="ARBA" id="ARBA00022737"/>
    </source>
</evidence>
<dbReference type="GO" id="GO:0043546">
    <property type="term" value="F:molybdopterin cofactor binding"/>
    <property type="evidence" value="ECO:0007669"/>
    <property type="project" value="InterPro"/>
</dbReference>
<sequence length="882" mass="94626">MVNLTIDGRAIQAEPGKTILEVAKENGIFIPYLCYHPALKPIGSCCICVVEVKPGPPRPQPACATYVAEGQEIITNSERVLAIRQELMKLVLINHALECPICDKGGECELQDLTHALGVGSVDYEAIKLSPNIDYVSRLIERHPDRCVTCGRCVRICRDHVGAMAINFMNRGYFTELGSGLVPLDCEFCGSCIDICPVGALINKVFKYSSRSWEMAKTETVCSFCGGGCTYTVQTKGGKIMRVVNEDSVLLCGRGRFGFPVVDSPDRLKTPLIKENGAFKEATWDEALGFAAQQLQEIIEEAGPGAIYGVGSPRATNEANYLFQKFFRAGLGTNNLDNPARLHYLKAVGALAQVFGWPKLTGVEGPSAKTAAYSSPFKVAEGAQGSGFSFVLGRLDELPKADVALVIGTDLTPELPPLGWAVMAARQNDAFKLIVANPRQTKFDRYASVSLRYKPGAERLVVAALIKALAAVNPELTPAMTAKGLEEFLEIPKKFGPKAFATKSGVEDFAVFEEAARLLLAAQAPAIIFGTELLGQDKGEQTAVALADLFLLIGKPGTPGSKLYPIAEKANTRGVCELGVLPDRLPGYVPLNADNAQAFFGAKPVAAEPGPNLLEVLDLLEKNDPAAPQAIYALGGDLVRWLPNRSRTEKLLKKLKFLVVQDAFLTDTAKLADVVLPVAVHAEQEGTYLSSAGQLGVLAQALDTNGVRPDWQIICDLSSRLGFRMSYRNTAHIFQELAGLMPSWAGLAPRLALPCPAVNLSVSGEFRPFDLDISLPGRRPLALIIGKSLQHSGSFTTHAPCATLEVTPAGLLRLNPDDADGLGLTDGDEARVISSQGEVTARVKISLDLPAGVAFLPEHFGTPAANELTLNSNLVRVTIQKA</sequence>
<dbReference type="AlphaFoldDB" id="A0A7V6A2D5"/>
<evidence type="ECO:0000259" key="18">
    <source>
        <dbReference type="PROSITE" id="PS51379"/>
    </source>
</evidence>
<dbReference type="Pfam" id="PF10588">
    <property type="entry name" value="NADH-G_4Fe-4S_3"/>
    <property type="match status" value="1"/>
</dbReference>
<evidence type="ECO:0000256" key="3">
    <source>
        <dbReference type="ARBA" id="ARBA00004370"/>
    </source>
</evidence>
<dbReference type="InterPro" id="IPR017900">
    <property type="entry name" value="4Fe4S_Fe_S_CS"/>
</dbReference>
<feature type="domain" description="4Fe-4S ferredoxin-type" evidence="18">
    <location>
        <begin position="177"/>
        <end position="206"/>
    </location>
</feature>
<gene>
    <name evidence="21" type="ORF">ENV52_04925</name>
</gene>
<dbReference type="SUPFAM" id="SSF54862">
    <property type="entry name" value="4Fe-4S ferredoxins"/>
    <property type="match status" value="1"/>
</dbReference>
<evidence type="ECO:0000256" key="5">
    <source>
        <dbReference type="ARBA" id="ARBA00022485"/>
    </source>
</evidence>
<dbReference type="GO" id="GO:0046872">
    <property type="term" value="F:metal ion binding"/>
    <property type="evidence" value="ECO:0007669"/>
    <property type="project" value="UniProtKB-KW"/>
</dbReference>
<evidence type="ECO:0000259" key="20">
    <source>
        <dbReference type="PROSITE" id="PS51839"/>
    </source>
</evidence>
<dbReference type="EMBL" id="DTGR01000076">
    <property type="protein sequence ID" value="HHS29027.1"/>
    <property type="molecule type" value="Genomic_DNA"/>
</dbReference>
<evidence type="ECO:0000256" key="11">
    <source>
        <dbReference type="ARBA" id="ARBA00023004"/>
    </source>
</evidence>
<keyword evidence="14" id="KW-0830">Ubiquinone</keyword>
<keyword evidence="6" id="KW-0001">2Fe-2S</keyword>
<evidence type="ECO:0000256" key="8">
    <source>
        <dbReference type="ARBA" id="ARBA00022723"/>
    </source>
</evidence>
<dbReference type="Pfam" id="PF04879">
    <property type="entry name" value="Molybdop_Fe4S4"/>
    <property type="match status" value="1"/>
</dbReference>
<keyword evidence="9" id="KW-0677">Repeat</keyword>
<dbReference type="PANTHER" id="PTHR43105">
    <property type="entry name" value="RESPIRATORY NITRATE REDUCTASE"/>
    <property type="match status" value="1"/>
</dbReference>
<dbReference type="InterPro" id="IPR009010">
    <property type="entry name" value="Asp_de-COase-like_dom_sf"/>
</dbReference>
<dbReference type="CDD" id="cd00207">
    <property type="entry name" value="fer2"/>
    <property type="match status" value="1"/>
</dbReference>
<dbReference type="InterPro" id="IPR000283">
    <property type="entry name" value="NADH_UbQ_OxRdtase_75kDa_su_CS"/>
</dbReference>
<dbReference type="Gene3D" id="2.20.25.90">
    <property type="entry name" value="ADC-like domains"/>
    <property type="match status" value="1"/>
</dbReference>
<dbReference type="Gene3D" id="3.40.50.740">
    <property type="match status" value="2"/>
</dbReference>
<dbReference type="PANTHER" id="PTHR43105:SF10">
    <property type="entry name" value="NADH-QUINONE OXIDOREDUCTASE SUBUNIT G"/>
    <property type="match status" value="1"/>
</dbReference>
<evidence type="ECO:0000256" key="14">
    <source>
        <dbReference type="ARBA" id="ARBA00023075"/>
    </source>
</evidence>
<comment type="caution">
    <text evidence="21">The sequence shown here is derived from an EMBL/GenBank/DDBJ whole genome shotgun (WGS) entry which is preliminary data.</text>
</comment>
<dbReference type="PROSITE" id="PS51839">
    <property type="entry name" value="4FE4S_HC3"/>
    <property type="match status" value="1"/>
</dbReference>
<evidence type="ECO:0000256" key="15">
    <source>
        <dbReference type="ARBA" id="ARBA00023136"/>
    </source>
</evidence>
<dbReference type="InterPro" id="IPR006657">
    <property type="entry name" value="MoPterin_dinucl-bd_dom"/>
</dbReference>
<evidence type="ECO:0000256" key="7">
    <source>
        <dbReference type="ARBA" id="ARBA00022719"/>
    </source>
</evidence>
<dbReference type="PIRSF" id="PIRSF036643">
    <property type="entry name" value="FDH_alpha"/>
    <property type="match status" value="1"/>
</dbReference>
<dbReference type="SMART" id="SM00929">
    <property type="entry name" value="NADH-G_4Fe-4S_3"/>
    <property type="match status" value="1"/>
</dbReference>
<comment type="function">
    <text evidence="2">NDH-1 shuttles electrons from NADH, via FMN and iron-sulfur (Fe-S) centers, to quinones in the respiratory chain. The immediate electron acceptor for the enzyme in this species is believed to be ubiquinone. Couples the redox reaction to proton translocation (for every two electrons transferred, four hydrogen ions are translocated across the cytoplasmic membrane), and thus conserves the redox energy in a proton gradient.</text>
</comment>
<keyword evidence="12" id="KW-0411">Iron-sulfur</keyword>
<dbReference type="InterPro" id="IPR006656">
    <property type="entry name" value="Mopterin_OxRdtase"/>
</dbReference>
<reference evidence="21" key="1">
    <citation type="journal article" date="2020" name="mSystems">
        <title>Genome- and Community-Level Interaction Insights into Carbon Utilization and Element Cycling Functions of Hydrothermarchaeota in Hydrothermal Sediment.</title>
        <authorList>
            <person name="Zhou Z."/>
            <person name="Liu Y."/>
            <person name="Xu W."/>
            <person name="Pan J."/>
            <person name="Luo Z.H."/>
            <person name="Li M."/>
        </authorList>
    </citation>
    <scope>NUCLEOTIDE SEQUENCE [LARGE SCALE GENOMIC DNA]</scope>
    <source>
        <strain evidence="21">SpSt-767</strain>
    </source>
</reference>
<evidence type="ECO:0000259" key="19">
    <source>
        <dbReference type="PROSITE" id="PS51669"/>
    </source>
</evidence>
<dbReference type="Pfam" id="PF00384">
    <property type="entry name" value="Molybdopterin"/>
    <property type="match status" value="1"/>
</dbReference>
<dbReference type="InterPro" id="IPR006963">
    <property type="entry name" value="Mopterin_OxRdtase_4Fe-4S_dom"/>
</dbReference>
<protein>
    <submittedName>
        <fullName evidence="21">4Fe-4S dicluster domain-containing protein</fullName>
    </submittedName>
</protein>
<dbReference type="SMART" id="SM00926">
    <property type="entry name" value="Molybdop_Fe4S4"/>
    <property type="match status" value="1"/>
</dbReference>
<keyword evidence="5" id="KW-0004">4Fe-4S</keyword>
<dbReference type="Gene3D" id="3.40.228.10">
    <property type="entry name" value="Dimethylsulfoxide Reductase, domain 2"/>
    <property type="match status" value="1"/>
</dbReference>
<keyword evidence="8" id="KW-0479">Metal-binding</keyword>
<dbReference type="PROSITE" id="PS00198">
    <property type="entry name" value="4FE4S_FER_1"/>
    <property type="match status" value="1"/>
</dbReference>
<dbReference type="SUPFAM" id="SSF50692">
    <property type="entry name" value="ADC-like"/>
    <property type="match status" value="1"/>
</dbReference>
<dbReference type="InterPro" id="IPR001041">
    <property type="entry name" value="2Fe-2S_ferredoxin-type"/>
</dbReference>
<feature type="domain" description="4Fe-4S ferredoxin-type" evidence="18">
    <location>
        <begin position="138"/>
        <end position="167"/>
    </location>
</feature>
<organism evidence="21">
    <name type="scientific">Desulfobacca acetoxidans</name>
    <dbReference type="NCBI Taxonomy" id="60893"/>
    <lineage>
        <taxon>Bacteria</taxon>
        <taxon>Pseudomonadati</taxon>
        <taxon>Thermodesulfobacteriota</taxon>
        <taxon>Desulfobaccia</taxon>
        <taxon>Desulfobaccales</taxon>
        <taxon>Desulfobaccaceae</taxon>
        <taxon>Desulfobacca</taxon>
    </lineage>
</organism>
<keyword evidence="7" id="KW-0874">Quinone</keyword>
<dbReference type="GO" id="GO:0051537">
    <property type="term" value="F:2 iron, 2 sulfur cluster binding"/>
    <property type="evidence" value="ECO:0007669"/>
    <property type="project" value="UniProtKB-KW"/>
</dbReference>
<proteinExistence type="inferred from homology"/>
<dbReference type="SUPFAM" id="SSF54292">
    <property type="entry name" value="2Fe-2S ferredoxin-like"/>
    <property type="match status" value="1"/>
</dbReference>
<dbReference type="Gene3D" id="2.40.40.20">
    <property type="match status" value="1"/>
</dbReference>
<dbReference type="FunFam" id="3.10.20.740:FF:000004">
    <property type="entry name" value="NADH-quinone oxidoreductase"/>
    <property type="match status" value="1"/>
</dbReference>
<evidence type="ECO:0000256" key="12">
    <source>
        <dbReference type="ARBA" id="ARBA00023014"/>
    </source>
</evidence>
<dbReference type="InterPro" id="IPR054351">
    <property type="entry name" value="NADH_UbQ_OxRdtase_ferredoxin"/>
</dbReference>
<dbReference type="Gene3D" id="3.30.70.20">
    <property type="match status" value="1"/>
</dbReference>
<dbReference type="Pfam" id="PF13510">
    <property type="entry name" value="Fer2_4"/>
    <property type="match status" value="1"/>
</dbReference>
<dbReference type="PROSITE" id="PS51379">
    <property type="entry name" value="4FE4S_FER_2"/>
    <property type="match status" value="2"/>
</dbReference>
<dbReference type="GO" id="GO:0016020">
    <property type="term" value="C:membrane"/>
    <property type="evidence" value="ECO:0007669"/>
    <property type="project" value="UniProtKB-SubCell"/>
</dbReference>
<dbReference type="InterPro" id="IPR050123">
    <property type="entry name" value="Prok_molybdopt-oxidoreductase"/>
</dbReference>
<dbReference type="GO" id="GO:0048038">
    <property type="term" value="F:quinone binding"/>
    <property type="evidence" value="ECO:0007669"/>
    <property type="project" value="UniProtKB-KW"/>
</dbReference>
<accession>A0A7V6A2D5</accession>
<dbReference type="PROSITE" id="PS00642">
    <property type="entry name" value="COMPLEX1_75K_2"/>
    <property type="match status" value="1"/>
</dbReference>
<evidence type="ECO:0000256" key="1">
    <source>
        <dbReference type="ARBA" id="ARBA00001966"/>
    </source>
</evidence>
<keyword evidence="15" id="KW-0472">Membrane</keyword>
<comment type="cofactor">
    <cofactor evidence="1">
        <name>[4Fe-4S] cluster</name>
        <dbReference type="ChEBI" id="CHEBI:49883"/>
    </cofactor>
</comment>
<dbReference type="PROSITE" id="PS51085">
    <property type="entry name" value="2FE2S_FER_2"/>
    <property type="match status" value="1"/>
</dbReference>
<comment type="similarity">
    <text evidence="4">Belongs to the complex I 75 kDa subunit family.</text>
</comment>
<evidence type="ECO:0000256" key="4">
    <source>
        <dbReference type="ARBA" id="ARBA00005404"/>
    </source>
</evidence>
<evidence type="ECO:0000256" key="2">
    <source>
        <dbReference type="ARBA" id="ARBA00002378"/>
    </source>
</evidence>
<feature type="domain" description="4Fe-4S Mo/W bis-MGD-type" evidence="19">
    <location>
        <begin position="215"/>
        <end position="272"/>
    </location>
</feature>
<dbReference type="Pfam" id="PF22117">
    <property type="entry name" value="Fer4_Nqo3"/>
    <property type="match status" value="1"/>
</dbReference>
<evidence type="ECO:0000313" key="21">
    <source>
        <dbReference type="EMBL" id="HHS29027.1"/>
    </source>
</evidence>
<keyword evidence="13" id="KW-0520">NAD</keyword>
<evidence type="ECO:0000256" key="13">
    <source>
        <dbReference type="ARBA" id="ARBA00023027"/>
    </source>
</evidence>
<dbReference type="GO" id="GO:0042773">
    <property type="term" value="P:ATP synthesis coupled electron transport"/>
    <property type="evidence" value="ECO:0007669"/>
    <property type="project" value="InterPro"/>
</dbReference>
<evidence type="ECO:0000256" key="16">
    <source>
        <dbReference type="ARBA" id="ARBA00034078"/>
    </source>
</evidence>